<accession>A0A6A0A2S7</accession>
<dbReference type="EMBL" id="BLLF01002369">
    <property type="protein sequence ID" value="GFH23812.1"/>
    <property type="molecule type" value="Genomic_DNA"/>
</dbReference>
<dbReference type="Proteomes" id="UP000485058">
    <property type="component" value="Unassembled WGS sequence"/>
</dbReference>
<reference evidence="1 2" key="1">
    <citation type="submission" date="2020-02" db="EMBL/GenBank/DDBJ databases">
        <title>Draft genome sequence of Haematococcus lacustris strain NIES-144.</title>
        <authorList>
            <person name="Morimoto D."/>
            <person name="Nakagawa S."/>
            <person name="Yoshida T."/>
            <person name="Sawayama S."/>
        </authorList>
    </citation>
    <scope>NUCLEOTIDE SEQUENCE [LARGE SCALE GENOMIC DNA]</scope>
    <source>
        <strain evidence="1 2">NIES-144</strain>
    </source>
</reference>
<organism evidence="1 2">
    <name type="scientific">Haematococcus lacustris</name>
    <name type="common">Green alga</name>
    <name type="synonym">Haematococcus pluvialis</name>
    <dbReference type="NCBI Taxonomy" id="44745"/>
    <lineage>
        <taxon>Eukaryota</taxon>
        <taxon>Viridiplantae</taxon>
        <taxon>Chlorophyta</taxon>
        <taxon>core chlorophytes</taxon>
        <taxon>Chlorophyceae</taxon>
        <taxon>CS clade</taxon>
        <taxon>Chlamydomonadales</taxon>
        <taxon>Haematococcaceae</taxon>
        <taxon>Haematococcus</taxon>
    </lineage>
</organism>
<name>A0A6A0A2S7_HAELA</name>
<sequence>MPAKAPHEAGGRWELNVQQAFSTEAARSYGSLGARTAASASPPYLELSQPLPLPAAGISQQALSKWQHSNVVNEEQIGYTGDGGAAAKRAGGHVPPSAEYDAGGAAGLSGLTCWTCCAHACCLSWWHAWSR</sequence>
<gene>
    <name evidence="1" type="ORF">HaLaN_21494</name>
</gene>
<proteinExistence type="predicted"/>
<comment type="caution">
    <text evidence="1">The sequence shown here is derived from an EMBL/GenBank/DDBJ whole genome shotgun (WGS) entry which is preliminary data.</text>
</comment>
<keyword evidence="2" id="KW-1185">Reference proteome</keyword>
<evidence type="ECO:0000313" key="1">
    <source>
        <dbReference type="EMBL" id="GFH23812.1"/>
    </source>
</evidence>
<dbReference type="AlphaFoldDB" id="A0A6A0A2S7"/>
<evidence type="ECO:0000313" key="2">
    <source>
        <dbReference type="Proteomes" id="UP000485058"/>
    </source>
</evidence>
<protein>
    <submittedName>
        <fullName evidence="1">Uncharacterized protein</fullName>
    </submittedName>
</protein>